<comment type="caution">
    <text evidence="1">The sequence shown here is derived from an EMBL/GenBank/DDBJ whole genome shotgun (WGS) entry which is preliminary data.</text>
</comment>
<keyword evidence="2" id="KW-1185">Reference proteome</keyword>
<dbReference type="GO" id="GO:0051603">
    <property type="term" value="P:proteolysis involved in protein catabolic process"/>
    <property type="evidence" value="ECO:0007669"/>
    <property type="project" value="InterPro"/>
</dbReference>
<reference evidence="1" key="1">
    <citation type="submission" date="2022-04" db="EMBL/GenBank/DDBJ databases">
        <title>A functionally conserved STORR gene fusion in Papaver species that diverged 16.8 million years ago.</title>
        <authorList>
            <person name="Catania T."/>
        </authorList>
    </citation>
    <scope>NUCLEOTIDE SEQUENCE</scope>
    <source>
        <strain evidence="1">S-188037</strain>
    </source>
</reference>
<dbReference type="Proteomes" id="UP001202328">
    <property type="component" value="Unassembled WGS sequence"/>
</dbReference>
<dbReference type="Gene3D" id="1.25.40.1040">
    <property type="match status" value="1"/>
</dbReference>
<dbReference type="GO" id="GO:0005839">
    <property type="term" value="C:proteasome core complex"/>
    <property type="evidence" value="ECO:0007669"/>
    <property type="project" value="InterPro"/>
</dbReference>
<sequence length="627" mass="71017">MTTSEKASSASTASVIPKNSIQQVKDLIETHEFMRALKIIQALQSEYPHSAQLLVLEALVYETTSHSQTLAVCLEAKKLLLNTDASVLPDVLNTLHTIFERLGRNDLAISSYEYVREKVSDNFELMMGLCCCYIQESAYVNQLKISLKLYQLKQEPRFLLWAVFSMQLQVFYHLFNKQVDAYDFSEPEALVVYISVTEQQAKCDIAHEILFNLGSTLVVAEVCRRRLKGGRLLSHLCDYGAAAEVLGQKFESCNVLNGGSPGGWESIINNLGQLLEDDSKWCAATNDNQIHLPMFFVCELSQFTSEMSRIARSSPVYNKEYNSLPYQRKKYKLEEAVPEYFNRLGPNGGMSLRVLTNAEEGWVIENLLQGTLKENFDKLGIFRIKESCGIIPLGLKSVYHGTTIALKTKNFIIVAADGKLTTNTSYNALNLKADKLRNLDDMCVAILGDWKSLSETIRTLRTCKRCFKENGVRKLTVSEWADFTTQKLFFHLTETQVIFCAFDQDEVPCISYASSFGNFDVKDLYFCEGTGSMYADAILSSYARFDMSLDMAVELVERALVYANMYDGCTGGWASIQVIYMDNTIKAFAREHISTTLQRRHHSFVKSMKVLRDESFSKVEKEAYNQQ</sequence>
<evidence type="ECO:0000313" key="2">
    <source>
        <dbReference type="Proteomes" id="UP001202328"/>
    </source>
</evidence>
<organism evidence="1 2">
    <name type="scientific">Papaver atlanticum</name>
    <dbReference type="NCBI Taxonomy" id="357466"/>
    <lineage>
        <taxon>Eukaryota</taxon>
        <taxon>Viridiplantae</taxon>
        <taxon>Streptophyta</taxon>
        <taxon>Embryophyta</taxon>
        <taxon>Tracheophyta</taxon>
        <taxon>Spermatophyta</taxon>
        <taxon>Magnoliopsida</taxon>
        <taxon>Ranunculales</taxon>
        <taxon>Papaveraceae</taxon>
        <taxon>Papaveroideae</taxon>
        <taxon>Papaver</taxon>
    </lineage>
</organism>
<dbReference type="GO" id="GO:0031416">
    <property type="term" value="C:NatB complex"/>
    <property type="evidence" value="ECO:0007669"/>
    <property type="project" value="TreeGrafter"/>
</dbReference>
<evidence type="ECO:0000313" key="1">
    <source>
        <dbReference type="EMBL" id="KAI3932693.1"/>
    </source>
</evidence>
<dbReference type="InterPro" id="IPR001353">
    <property type="entry name" value="Proteasome_sua/b"/>
</dbReference>
<dbReference type="Gene3D" id="3.60.20.10">
    <property type="entry name" value="Glutamine Phosphoribosylpyrophosphate, subunit 1, domain 1"/>
    <property type="match status" value="1"/>
</dbReference>
<gene>
    <name evidence="1" type="ORF">MKW98_012664</name>
</gene>
<dbReference type="InterPro" id="IPR029055">
    <property type="entry name" value="Ntn_hydrolases_N"/>
</dbReference>
<dbReference type="PANTHER" id="PTHR22767">
    <property type="entry name" value="N-TERMINAL ACETYLTRANSFERASE-RELATED"/>
    <property type="match status" value="1"/>
</dbReference>
<dbReference type="PANTHER" id="PTHR22767:SF3">
    <property type="entry name" value="N-ALPHA-ACETYLTRANSFERASE 25, NATB AUXILIARY SUBUNIT"/>
    <property type="match status" value="1"/>
</dbReference>
<dbReference type="SUPFAM" id="SSF56235">
    <property type="entry name" value="N-terminal nucleophile aminohydrolases (Ntn hydrolases)"/>
    <property type="match status" value="1"/>
</dbReference>
<dbReference type="EMBL" id="JAJJMB010006998">
    <property type="protein sequence ID" value="KAI3932693.1"/>
    <property type="molecule type" value="Genomic_DNA"/>
</dbReference>
<name>A0AAD4XQ23_9MAGN</name>
<dbReference type="AlphaFoldDB" id="A0AAD4XQ23"/>
<protein>
    <submittedName>
        <fullName evidence="1">Uncharacterized protein</fullName>
    </submittedName>
</protein>
<dbReference type="Pfam" id="PF00227">
    <property type="entry name" value="Proteasome"/>
    <property type="match status" value="1"/>
</dbReference>
<accession>A0AAD4XQ23</accession>
<proteinExistence type="predicted"/>